<keyword evidence="1" id="KW-0812">Transmembrane</keyword>
<feature type="transmembrane region" description="Helical" evidence="1">
    <location>
        <begin position="128"/>
        <end position="149"/>
    </location>
</feature>
<dbReference type="EMBL" id="JAEANY010000001">
    <property type="protein sequence ID" value="MBH5321885.1"/>
    <property type="molecule type" value="Genomic_DNA"/>
</dbReference>
<organism evidence="2 3">
    <name type="scientific">Aurantiacibacter sediminis</name>
    <dbReference type="NCBI Taxonomy" id="2793064"/>
    <lineage>
        <taxon>Bacteria</taxon>
        <taxon>Pseudomonadati</taxon>
        <taxon>Pseudomonadota</taxon>
        <taxon>Alphaproteobacteria</taxon>
        <taxon>Sphingomonadales</taxon>
        <taxon>Erythrobacteraceae</taxon>
        <taxon>Aurantiacibacter</taxon>
    </lineage>
</organism>
<keyword evidence="1" id="KW-0472">Membrane</keyword>
<protein>
    <submittedName>
        <fullName evidence="2">DUF3429 domain-containing protein</fullName>
    </submittedName>
</protein>
<evidence type="ECO:0000313" key="2">
    <source>
        <dbReference type="EMBL" id="MBH5321885.1"/>
    </source>
</evidence>
<dbReference type="Pfam" id="PF11911">
    <property type="entry name" value="DUF3429"/>
    <property type="match status" value="1"/>
</dbReference>
<dbReference type="RefSeq" id="WP_197920525.1">
    <property type="nucleotide sequence ID" value="NZ_CAWPTA010000006.1"/>
</dbReference>
<evidence type="ECO:0000313" key="3">
    <source>
        <dbReference type="Proteomes" id="UP000602442"/>
    </source>
</evidence>
<name>A0ABS0N1P2_9SPHN</name>
<feature type="transmembrane region" description="Helical" evidence="1">
    <location>
        <begin position="35"/>
        <end position="60"/>
    </location>
</feature>
<proteinExistence type="predicted"/>
<sequence>MAHTPALARTLGFAGILPQLACALAAWIGPEEWLWTALAIGWAYAALIFSFLGGLWWGMAAASPDEARRAPGWLWVAAVMPSLIALATYIPWVVGETWPGPSLTFLAIGITLSPLVDRRLVTLRPSWWMGLRVPLSLGLGASTFALALAS</sequence>
<keyword evidence="3" id="KW-1185">Reference proteome</keyword>
<keyword evidence="1" id="KW-1133">Transmembrane helix</keyword>
<evidence type="ECO:0000256" key="1">
    <source>
        <dbReference type="SAM" id="Phobius"/>
    </source>
</evidence>
<dbReference type="InterPro" id="IPR021836">
    <property type="entry name" value="DUF3429"/>
</dbReference>
<reference evidence="2 3" key="1">
    <citation type="submission" date="2020-11" db="EMBL/GenBank/DDBJ databases">
        <title>Erythrobacter sediminis sp. nov., a marine bacterium from a tidal flat of Garorim Bay.</title>
        <authorList>
            <person name="Kim D."/>
            <person name="Yoo Y."/>
            <person name="Kim J.-J."/>
        </authorList>
    </citation>
    <scope>NUCLEOTIDE SEQUENCE [LARGE SCALE GENOMIC DNA]</scope>
    <source>
        <strain evidence="2 3">JGD-13</strain>
    </source>
</reference>
<dbReference type="Proteomes" id="UP000602442">
    <property type="component" value="Unassembled WGS sequence"/>
</dbReference>
<comment type="caution">
    <text evidence="2">The sequence shown here is derived from an EMBL/GenBank/DDBJ whole genome shotgun (WGS) entry which is preliminary data.</text>
</comment>
<gene>
    <name evidence="2" type="ORF">I5L03_04735</name>
</gene>
<accession>A0ABS0N1P2</accession>
<feature type="transmembrane region" description="Helical" evidence="1">
    <location>
        <begin position="72"/>
        <end position="92"/>
    </location>
</feature>